<dbReference type="AlphaFoldDB" id="A0A9I9EJZ1"/>
<keyword evidence="1" id="KW-0862">Zinc</keyword>
<dbReference type="Gene3D" id="4.10.60.10">
    <property type="entry name" value="Zinc finger, CCHC-type"/>
    <property type="match status" value="1"/>
</dbReference>
<dbReference type="SMART" id="SM00343">
    <property type="entry name" value="ZnF_C2HC"/>
    <property type="match status" value="1"/>
</dbReference>
<feature type="domain" description="CCHC-type" evidence="3">
    <location>
        <begin position="270"/>
        <end position="285"/>
    </location>
</feature>
<keyword evidence="1" id="KW-0863">Zinc-finger</keyword>
<evidence type="ECO:0000313" key="4">
    <source>
        <dbReference type="EnsemblPlants" id="MELO3C034471.2.1"/>
    </source>
</evidence>
<dbReference type="GO" id="GO:0008270">
    <property type="term" value="F:zinc ion binding"/>
    <property type="evidence" value="ECO:0007669"/>
    <property type="project" value="UniProtKB-KW"/>
</dbReference>
<accession>A0A9I9EJZ1</accession>
<dbReference type="PANTHER" id="PTHR34482:SF36">
    <property type="entry name" value="RETROTRANSPOSON GAG DOMAIN-CONTAINING PROTEIN"/>
    <property type="match status" value="1"/>
</dbReference>
<keyword evidence="1" id="KW-0479">Metal-binding</keyword>
<evidence type="ECO:0000256" key="2">
    <source>
        <dbReference type="SAM" id="MobiDB-lite"/>
    </source>
</evidence>
<dbReference type="InterPro" id="IPR036875">
    <property type="entry name" value="Znf_CCHC_sf"/>
</dbReference>
<evidence type="ECO:0000259" key="3">
    <source>
        <dbReference type="PROSITE" id="PS50158"/>
    </source>
</evidence>
<dbReference type="GO" id="GO:0003676">
    <property type="term" value="F:nucleic acid binding"/>
    <property type="evidence" value="ECO:0007669"/>
    <property type="project" value="InterPro"/>
</dbReference>
<proteinExistence type="predicted"/>
<dbReference type="PANTHER" id="PTHR34482">
    <property type="entry name" value="DNA DAMAGE-INDUCIBLE PROTEIN 1-LIKE"/>
    <property type="match status" value="1"/>
</dbReference>
<evidence type="ECO:0000256" key="1">
    <source>
        <dbReference type="PROSITE-ProRule" id="PRU00047"/>
    </source>
</evidence>
<reference evidence="4" key="1">
    <citation type="submission" date="2023-03" db="UniProtKB">
        <authorList>
            <consortium name="EnsemblPlants"/>
        </authorList>
    </citation>
    <scope>IDENTIFICATION</scope>
</reference>
<dbReference type="SUPFAM" id="SSF57756">
    <property type="entry name" value="Retrovirus zinc finger-like domains"/>
    <property type="match status" value="1"/>
</dbReference>
<sequence>MSAGRAPLHRRACKRCCTGCTLHNVDLSCVFRFTREIDWQVHHMKVLSRVDRYRYRKALFVDFTPSFGLRSHATTYWQTTPIESGRDARSYPSTYCEAKRDEFLGLKQGSLSVAEYERKYTKLSRYADVIVASESDRCRRFEKGFVLKYLVETALRVELSITEEKSAVELSRGTSTASGFRGREQRRFTPGINISSRLDFKNRSRSQASRNMSYGSVFHRQSQRIPSQPIRSTVRSQPGQESVATTVRLTPCTSCGRNHRGQCLVGAGVCYQCGQQGHFKKDCPQLNMTVQRDQGFGSQTVKQLRVSVVPTEGAECTGGVRISILYGWKAYSIYYSFHEEIVQVKEVVCARFWKWFYFEGYLSLCTGNQIYRSSELQFSMKELSKMIYEIFINYMTKILSLRLEITVCTLVSLDLLVKSVNFEVHFILASSSHESFKQSRQIQVQKSVVRRLHVIFRSKVADVLKSKGNKNVAYLSEIEPYNDMQTQNHLLQQITERDDYNIKKQATRVQCMVMESKFVFEAKFIQEYERRLRYELNTMKIT</sequence>
<dbReference type="Pfam" id="PF00098">
    <property type="entry name" value="zf-CCHC"/>
    <property type="match status" value="1"/>
</dbReference>
<feature type="region of interest" description="Disordered" evidence="2">
    <location>
        <begin position="202"/>
        <end position="240"/>
    </location>
</feature>
<dbReference type="Gramene" id="MELO3C034471.2.1">
    <property type="protein sequence ID" value="MELO3C034471.2.1"/>
    <property type="gene ID" value="MELO3C034471.2"/>
</dbReference>
<organism evidence="4">
    <name type="scientific">Cucumis melo</name>
    <name type="common">Muskmelon</name>
    <dbReference type="NCBI Taxonomy" id="3656"/>
    <lineage>
        <taxon>Eukaryota</taxon>
        <taxon>Viridiplantae</taxon>
        <taxon>Streptophyta</taxon>
        <taxon>Embryophyta</taxon>
        <taxon>Tracheophyta</taxon>
        <taxon>Spermatophyta</taxon>
        <taxon>Magnoliopsida</taxon>
        <taxon>eudicotyledons</taxon>
        <taxon>Gunneridae</taxon>
        <taxon>Pentapetalae</taxon>
        <taxon>rosids</taxon>
        <taxon>fabids</taxon>
        <taxon>Cucurbitales</taxon>
        <taxon>Cucurbitaceae</taxon>
        <taxon>Benincaseae</taxon>
        <taxon>Cucumis</taxon>
    </lineage>
</organism>
<name>A0A9I9EJZ1_CUCME</name>
<dbReference type="PROSITE" id="PS50158">
    <property type="entry name" value="ZF_CCHC"/>
    <property type="match status" value="1"/>
</dbReference>
<protein>
    <recommendedName>
        <fullName evidence="3">CCHC-type domain-containing protein</fullName>
    </recommendedName>
</protein>
<feature type="compositionally biased region" description="Polar residues" evidence="2">
    <location>
        <begin position="205"/>
        <end position="240"/>
    </location>
</feature>
<dbReference type="InterPro" id="IPR001878">
    <property type="entry name" value="Znf_CCHC"/>
</dbReference>
<dbReference type="EnsemblPlants" id="MELO3C034471.2.1">
    <property type="protein sequence ID" value="MELO3C034471.2.1"/>
    <property type="gene ID" value="MELO3C034471.2"/>
</dbReference>